<sequence>MASVINKFLRNCVTKVTNKEQPLTVVLGNEGGDMDSIVGSIYLAFLLDLTNKWNIVNPVPAVNFPLEDLALRNDVVKLFQEVGIDASLLMSVQEGQSPDRYIDLAALDAGVYLYDHNKLAGDQAVFESKVVGIVDHHADEKRCDYLSHHRRIIKTVGSACTIVAEGYQVSEVDVPCPVLLDAPIILDTVNFDLSQRKATPEDIAMHQWLCRRIEDESYDTQAIYNKLIRWKHDVLSLTVTENLRRDYKKFDFLSSFKKSVIVTGTSSVPCSCQQFEAKYGVQEIVVKTVKFMQERKLDVLIFAFAGKVGGKHSRDLAFCAKPEILEVLSPFIADSSDGVVFSLITESSTKDKNYSYVSYSLSDPTVSRKRLVPVLQKFLAEGGARSVL</sequence>
<feature type="domain" description="DHHA2" evidence="1">
    <location>
        <begin position="224"/>
        <end position="379"/>
    </location>
</feature>
<proteinExistence type="predicted"/>
<dbReference type="PANTHER" id="PTHR12112:SF39">
    <property type="entry name" value="EG:152A3.5 PROTEIN (FBGN0003116_PN PROTEIN)"/>
    <property type="match status" value="1"/>
</dbReference>
<comment type="caution">
    <text evidence="2">The sequence shown here is derived from an EMBL/GenBank/DDBJ whole genome shotgun (WGS) entry which is preliminary data.</text>
</comment>
<organism evidence="2 3">
    <name type="scientific">Leptomonas seymouri</name>
    <dbReference type="NCBI Taxonomy" id="5684"/>
    <lineage>
        <taxon>Eukaryota</taxon>
        <taxon>Discoba</taxon>
        <taxon>Euglenozoa</taxon>
        <taxon>Kinetoplastea</taxon>
        <taxon>Metakinetoplastina</taxon>
        <taxon>Trypanosomatida</taxon>
        <taxon>Trypanosomatidae</taxon>
        <taxon>Leishmaniinae</taxon>
        <taxon>Leptomonas</taxon>
    </lineage>
</organism>
<dbReference type="InterPro" id="IPR038222">
    <property type="entry name" value="DHHA2_dom_sf"/>
</dbReference>
<evidence type="ECO:0000259" key="1">
    <source>
        <dbReference type="SMART" id="SM01131"/>
    </source>
</evidence>
<dbReference type="GO" id="GO:0005737">
    <property type="term" value="C:cytoplasm"/>
    <property type="evidence" value="ECO:0007669"/>
    <property type="project" value="InterPro"/>
</dbReference>
<dbReference type="EMBL" id="LJSK01000072">
    <property type="protein sequence ID" value="KPI87832.1"/>
    <property type="molecule type" value="Genomic_DNA"/>
</dbReference>
<reference evidence="2 3" key="1">
    <citation type="journal article" date="2015" name="PLoS Pathog.">
        <title>Leptomonas seymouri: Adaptations to the Dixenous Life Cycle Analyzed by Genome Sequencing, Transcriptome Profiling and Co-infection with Leishmania donovani.</title>
        <authorList>
            <person name="Kraeva N."/>
            <person name="Butenko A."/>
            <person name="Hlavacova J."/>
            <person name="Kostygov A."/>
            <person name="Myskova J."/>
            <person name="Grybchuk D."/>
            <person name="Lestinova T."/>
            <person name="Votypka J."/>
            <person name="Volf P."/>
            <person name="Opperdoes F."/>
            <person name="Flegontov P."/>
            <person name="Lukes J."/>
            <person name="Yurchenko V."/>
        </authorList>
    </citation>
    <scope>NUCLEOTIDE SEQUENCE [LARGE SCALE GENOMIC DNA]</scope>
    <source>
        <strain evidence="2 3">ATCC 30220</strain>
    </source>
</reference>
<gene>
    <name evidence="2" type="ORF">ABL78_3059</name>
</gene>
<dbReference type="GO" id="GO:0004309">
    <property type="term" value="F:exopolyphosphatase activity"/>
    <property type="evidence" value="ECO:0007669"/>
    <property type="project" value="TreeGrafter"/>
</dbReference>
<accession>A0A0N1I007</accession>
<evidence type="ECO:0000313" key="2">
    <source>
        <dbReference type="EMBL" id="KPI87832.1"/>
    </source>
</evidence>
<evidence type="ECO:0000313" key="3">
    <source>
        <dbReference type="Proteomes" id="UP000038009"/>
    </source>
</evidence>
<dbReference type="InterPro" id="IPR004097">
    <property type="entry name" value="DHHA2"/>
</dbReference>
<dbReference type="OMA" id="KRFCARD"/>
<keyword evidence="3" id="KW-1185">Reference proteome</keyword>
<dbReference type="InterPro" id="IPR038763">
    <property type="entry name" value="DHH_sf"/>
</dbReference>
<dbReference type="SUPFAM" id="SSF64182">
    <property type="entry name" value="DHH phosphoesterases"/>
    <property type="match status" value="1"/>
</dbReference>
<protein>
    <submittedName>
        <fullName evidence="2">Putative acidocalcisomal exopolyphosphatase</fullName>
    </submittedName>
</protein>
<dbReference type="Gene3D" id="3.10.310.20">
    <property type="entry name" value="DHHA2 domain"/>
    <property type="match status" value="1"/>
</dbReference>
<dbReference type="Proteomes" id="UP000038009">
    <property type="component" value="Unassembled WGS sequence"/>
</dbReference>
<dbReference type="VEuPathDB" id="TriTrypDB:Lsey_0072_0090"/>
<dbReference type="Gene3D" id="3.90.1640.10">
    <property type="entry name" value="inorganic pyrophosphatase (n-terminal core)"/>
    <property type="match status" value="1"/>
</dbReference>
<dbReference type="OrthoDB" id="374045at2759"/>
<dbReference type="Pfam" id="PF02833">
    <property type="entry name" value="DHHA2"/>
    <property type="match status" value="1"/>
</dbReference>
<dbReference type="AlphaFoldDB" id="A0A0N1I007"/>
<name>A0A0N1I007_LEPSE</name>
<dbReference type="SMART" id="SM01131">
    <property type="entry name" value="DHHA2"/>
    <property type="match status" value="1"/>
</dbReference>
<dbReference type="PANTHER" id="PTHR12112">
    <property type="entry name" value="BNIP - RELATED"/>
    <property type="match status" value="1"/>
</dbReference>